<comment type="caution">
    <text evidence="1">The sequence shown here is derived from an EMBL/GenBank/DDBJ whole genome shotgun (WGS) entry which is preliminary data.</text>
</comment>
<protein>
    <submittedName>
        <fullName evidence="1">Uncharacterized protein</fullName>
    </submittedName>
</protein>
<dbReference type="Proteomes" id="UP000237105">
    <property type="component" value="Unassembled WGS sequence"/>
</dbReference>
<evidence type="ECO:0000313" key="1">
    <source>
        <dbReference type="EMBL" id="PON37589.1"/>
    </source>
</evidence>
<reference evidence="2" key="1">
    <citation type="submission" date="2016-06" db="EMBL/GenBank/DDBJ databases">
        <title>Parallel loss of symbiosis genes in relatives of nitrogen-fixing non-legume Parasponia.</title>
        <authorList>
            <person name="Van Velzen R."/>
            <person name="Holmer R."/>
            <person name="Bu F."/>
            <person name="Rutten L."/>
            <person name="Van Zeijl A."/>
            <person name="Liu W."/>
            <person name="Santuari L."/>
            <person name="Cao Q."/>
            <person name="Sharma T."/>
            <person name="Shen D."/>
            <person name="Roswanjaya Y."/>
            <person name="Wardhani T."/>
            <person name="Kalhor M.S."/>
            <person name="Jansen J."/>
            <person name="Van den Hoogen J."/>
            <person name="Gungor B."/>
            <person name="Hartog M."/>
            <person name="Hontelez J."/>
            <person name="Verver J."/>
            <person name="Yang W.-C."/>
            <person name="Schijlen E."/>
            <person name="Repin R."/>
            <person name="Schilthuizen M."/>
            <person name="Schranz E."/>
            <person name="Heidstra R."/>
            <person name="Miyata K."/>
            <person name="Fedorova E."/>
            <person name="Kohlen W."/>
            <person name="Bisseling T."/>
            <person name="Smit S."/>
            <person name="Geurts R."/>
        </authorList>
    </citation>
    <scope>NUCLEOTIDE SEQUENCE [LARGE SCALE GENOMIC DNA]</scope>
    <source>
        <strain evidence="2">cv. WU1-14</strain>
    </source>
</reference>
<gene>
    <name evidence="1" type="ORF">PanWU01x14_319100</name>
</gene>
<feature type="non-terminal residue" evidence="1">
    <location>
        <position position="1"/>
    </location>
</feature>
<sequence length="63" mass="6930">IKCFGTKSRCLGTPKRRKNLYFEQKGKRHGTTLGAPRLLSALKISRCGSVRALSKSTAVLPKN</sequence>
<organism evidence="1 2">
    <name type="scientific">Parasponia andersonii</name>
    <name type="common">Sponia andersonii</name>
    <dbReference type="NCBI Taxonomy" id="3476"/>
    <lineage>
        <taxon>Eukaryota</taxon>
        <taxon>Viridiplantae</taxon>
        <taxon>Streptophyta</taxon>
        <taxon>Embryophyta</taxon>
        <taxon>Tracheophyta</taxon>
        <taxon>Spermatophyta</taxon>
        <taxon>Magnoliopsida</taxon>
        <taxon>eudicotyledons</taxon>
        <taxon>Gunneridae</taxon>
        <taxon>Pentapetalae</taxon>
        <taxon>rosids</taxon>
        <taxon>fabids</taxon>
        <taxon>Rosales</taxon>
        <taxon>Cannabaceae</taxon>
        <taxon>Parasponia</taxon>
    </lineage>
</organism>
<evidence type="ECO:0000313" key="2">
    <source>
        <dbReference type="Proteomes" id="UP000237105"/>
    </source>
</evidence>
<dbReference type="EMBL" id="JXTB01000524">
    <property type="protein sequence ID" value="PON37589.1"/>
    <property type="molecule type" value="Genomic_DNA"/>
</dbReference>
<accession>A0A2P5AM10</accession>
<name>A0A2P5AM10_PARAD</name>
<keyword evidence="2" id="KW-1185">Reference proteome</keyword>
<dbReference type="AlphaFoldDB" id="A0A2P5AM10"/>
<proteinExistence type="predicted"/>